<feature type="domain" description="YDG" evidence="14">
    <location>
        <begin position="558"/>
        <end position="696"/>
    </location>
</feature>
<evidence type="ECO:0000259" key="12">
    <source>
        <dbReference type="PROSITE" id="PS50867"/>
    </source>
</evidence>
<evidence type="ECO:0000259" key="11">
    <source>
        <dbReference type="PROSITE" id="PS50280"/>
    </source>
</evidence>
<evidence type="ECO:0000259" key="13">
    <source>
        <dbReference type="PROSITE" id="PS50868"/>
    </source>
</evidence>
<dbReference type="PROSITE" id="PS50868">
    <property type="entry name" value="POST_SET"/>
    <property type="match status" value="1"/>
</dbReference>
<sequence length="980" mass="107540">MGFVDNMMQAKSTKVVSSSGSSASRGGGSGHDDGDGGGGGRGKFKPPRVWCVRHYPPNCGPCSRSRPDGSAAVSSLSNGDDDSGFGLSATNVEALDLEPDSNLGVSSSSVINPVRLESCTSVVPDDCCGFIGHPVAKIESRDLRVSENLYETDILGEMDTVKSELKSPAVSPDYTNGCLADMPESVGTSLSESWNAAAVNEQGEVSNCEIIGSLQHSSKADVTGPLKETSMHKYPPRRKVSAVRHFPPNCGRNAKPPSKQEQEKLGAVEEVKDVSMDGGAHRGRSESNVPEQKHVKVHVKYSSEKATKSGDEVEICSGNVARVDQECGPDRGIRSHYQIGEKSKVVHKSDNKEELKGLLQPESVVCKAKVAAERHSKKLTVSEEFVGLNVASERAVVVGLMASTANSLIKVDNLLSDGSERNNNTKKQATTQEQRKSVTSVKVKPSSKPTRHEFSRGDDELDDTKENEKCVGSQLVRRKTNLSVNLTPFGTTTSKGSNSARKKVREVLRLFHIICRKLVHEAEINPSQRKNLKRVDCIAAKELKNRGMCLNEGQRIIGAFPGVEVGDEFLYRMELNIIGFHRQTQAGIDCMQQGQDLLAVSIVASGGYEDNLDSSDILDYTGHGGKTKDKEAEDQKLEKGNLALKNSIKAKNPVRVIRAEMKMSKVYVYDGLYTVEKYWQEPGPHGKLVFKFRMVRVPGQPELAWKQVKKSKKSKVREGLCVGDISQGKELIPICAVNTIDDEKPPAFKYITRMIYPKNLTPPSGCNCRNGCTESGSCSCVAKNDDHIPYNHNGAIVEAKDLVYECGPSCKCPPSCFNRASQHGIKFQLEIFKTHSRGWGVRSLNSISSGSFICEYVGELLEDNEAERRTNDEYLFDIGGHSDEEDAQDSNFTIDAAEFGNVGRFINHSCSPNLYAQNVLYDHGNRKIPHIMFFAAENIPPLRELTYHYNYQIDQVCDSHGNIKRKNCYCGSAECTGRMY</sequence>
<dbReference type="SMART" id="SM00466">
    <property type="entry name" value="SRA"/>
    <property type="match status" value="1"/>
</dbReference>
<evidence type="ECO:0000256" key="9">
    <source>
        <dbReference type="PROSITE-ProRule" id="PRU00358"/>
    </source>
</evidence>
<dbReference type="InterPro" id="IPR025794">
    <property type="entry name" value="H3-K9-MeTrfase_plant"/>
</dbReference>
<name>A0AAV0Q435_9ROSI</name>
<evidence type="ECO:0000256" key="5">
    <source>
        <dbReference type="ARBA" id="ARBA00022691"/>
    </source>
</evidence>
<dbReference type="SMART" id="SM00468">
    <property type="entry name" value="PreSET"/>
    <property type="match status" value="1"/>
</dbReference>
<evidence type="ECO:0000256" key="2">
    <source>
        <dbReference type="ARBA" id="ARBA00022454"/>
    </source>
</evidence>
<dbReference type="PROSITE" id="PS51575">
    <property type="entry name" value="SAM_MT43_SUVAR39_2"/>
    <property type="match status" value="1"/>
</dbReference>
<organism evidence="15 16">
    <name type="scientific">Linum tenue</name>
    <dbReference type="NCBI Taxonomy" id="586396"/>
    <lineage>
        <taxon>Eukaryota</taxon>
        <taxon>Viridiplantae</taxon>
        <taxon>Streptophyta</taxon>
        <taxon>Embryophyta</taxon>
        <taxon>Tracheophyta</taxon>
        <taxon>Spermatophyta</taxon>
        <taxon>Magnoliopsida</taxon>
        <taxon>eudicotyledons</taxon>
        <taxon>Gunneridae</taxon>
        <taxon>Pentapetalae</taxon>
        <taxon>rosids</taxon>
        <taxon>fabids</taxon>
        <taxon>Malpighiales</taxon>
        <taxon>Linaceae</taxon>
        <taxon>Linum</taxon>
    </lineage>
</organism>
<dbReference type="SUPFAM" id="SSF82199">
    <property type="entry name" value="SET domain"/>
    <property type="match status" value="1"/>
</dbReference>
<keyword evidence="2" id="KW-0158">Chromosome</keyword>
<dbReference type="GO" id="GO:0032259">
    <property type="term" value="P:methylation"/>
    <property type="evidence" value="ECO:0007669"/>
    <property type="project" value="UniProtKB-KW"/>
</dbReference>
<evidence type="ECO:0000256" key="1">
    <source>
        <dbReference type="ARBA" id="ARBA00004584"/>
    </source>
</evidence>
<dbReference type="SMART" id="SM00508">
    <property type="entry name" value="PostSET"/>
    <property type="match status" value="1"/>
</dbReference>
<dbReference type="InterPro" id="IPR015947">
    <property type="entry name" value="PUA-like_sf"/>
</dbReference>
<dbReference type="Proteomes" id="UP001154282">
    <property type="component" value="Unassembled WGS sequence"/>
</dbReference>
<dbReference type="PROSITE" id="PS51015">
    <property type="entry name" value="YDG"/>
    <property type="match status" value="1"/>
</dbReference>
<keyword evidence="7 9" id="KW-0539">Nucleus</keyword>
<dbReference type="InterPro" id="IPR007728">
    <property type="entry name" value="Pre-SET_dom"/>
</dbReference>
<feature type="domain" description="Pre-SET" evidence="12">
    <location>
        <begin position="764"/>
        <end position="824"/>
    </location>
</feature>
<dbReference type="SMART" id="SM00317">
    <property type="entry name" value="SET"/>
    <property type="match status" value="1"/>
</dbReference>
<dbReference type="SUPFAM" id="SSF88697">
    <property type="entry name" value="PUA domain-like"/>
    <property type="match status" value="1"/>
</dbReference>
<protein>
    <submittedName>
        <fullName evidence="15">Uncharacterized protein</fullName>
    </submittedName>
</protein>
<dbReference type="Pfam" id="PF05033">
    <property type="entry name" value="Pre-SET"/>
    <property type="match status" value="1"/>
</dbReference>
<dbReference type="InterPro" id="IPR036987">
    <property type="entry name" value="SRA-YDG_sf"/>
</dbReference>
<dbReference type="InterPro" id="IPR003105">
    <property type="entry name" value="SRA_YDG"/>
</dbReference>
<dbReference type="GO" id="GO:0000775">
    <property type="term" value="C:chromosome, centromeric region"/>
    <property type="evidence" value="ECO:0007669"/>
    <property type="project" value="UniProtKB-SubCell"/>
</dbReference>
<dbReference type="GO" id="GO:0042054">
    <property type="term" value="F:histone methyltransferase activity"/>
    <property type="evidence" value="ECO:0007669"/>
    <property type="project" value="InterPro"/>
</dbReference>
<dbReference type="Gene3D" id="2.30.280.10">
    <property type="entry name" value="SRA-YDG"/>
    <property type="match status" value="1"/>
</dbReference>
<comment type="caution">
    <text evidence="15">The sequence shown here is derived from an EMBL/GenBank/DDBJ whole genome shotgun (WGS) entry which is preliminary data.</text>
</comment>
<evidence type="ECO:0000256" key="10">
    <source>
        <dbReference type="SAM" id="MobiDB-lite"/>
    </source>
</evidence>
<dbReference type="AlphaFoldDB" id="A0AAV0Q435"/>
<dbReference type="InterPro" id="IPR003616">
    <property type="entry name" value="Post-SET_dom"/>
</dbReference>
<dbReference type="InterPro" id="IPR046341">
    <property type="entry name" value="SET_dom_sf"/>
</dbReference>
<dbReference type="PROSITE" id="PS50867">
    <property type="entry name" value="PRE_SET"/>
    <property type="match status" value="1"/>
</dbReference>
<proteinExistence type="predicted"/>
<gene>
    <name evidence="15" type="ORF">LITE_LOCUS41268</name>
</gene>
<dbReference type="GO" id="GO:0008270">
    <property type="term" value="F:zinc ion binding"/>
    <property type="evidence" value="ECO:0007669"/>
    <property type="project" value="InterPro"/>
</dbReference>
<evidence type="ECO:0000313" key="15">
    <source>
        <dbReference type="EMBL" id="CAI0535398.1"/>
    </source>
</evidence>
<evidence type="ECO:0000313" key="16">
    <source>
        <dbReference type="Proteomes" id="UP001154282"/>
    </source>
</evidence>
<dbReference type="EMBL" id="CAMGYJ010000009">
    <property type="protein sequence ID" value="CAI0535398.1"/>
    <property type="molecule type" value="Genomic_DNA"/>
</dbReference>
<keyword evidence="16" id="KW-1185">Reference proteome</keyword>
<evidence type="ECO:0000259" key="14">
    <source>
        <dbReference type="PROSITE" id="PS51015"/>
    </source>
</evidence>
<feature type="region of interest" description="Disordered" evidence="10">
    <location>
        <begin position="416"/>
        <end position="467"/>
    </location>
</feature>
<dbReference type="Gene3D" id="2.170.270.10">
    <property type="entry name" value="SET domain"/>
    <property type="match status" value="1"/>
</dbReference>
<dbReference type="InterPro" id="IPR051357">
    <property type="entry name" value="H3K9_HMTase_SUVAR3-9"/>
</dbReference>
<keyword evidence="6" id="KW-0156">Chromatin regulator</keyword>
<feature type="compositionally biased region" description="Polar residues" evidence="10">
    <location>
        <begin position="421"/>
        <end position="432"/>
    </location>
</feature>
<keyword evidence="3" id="KW-0489">Methyltransferase</keyword>
<evidence type="ECO:0000256" key="3">
    <source>
        <dbReference type="ARBA" id="ARBA00022603"/>
    </source>
</evidence>
<feature type="compositionally biased region" description="Basic and acidic residues" evidence="10">
    <location>
        <begin position="450"/>
        <end position="467"/>
    </location>
</feature>
<dbReference type="Pfam" id="PF02182">
    <property type="entry name" value="SAD_SRA"/>
    <property type="match status" value="1"/>
</dbReference>
<feature type="domain" description="SET" evidence="11">
    <location>
        <begin position="827"/>
        <end position="950"/>
    </location>
</feature>
<dbReference type="PANTHER" id="PTHR45660">
    <property type="entry name" value="HISTONE-LYSINE N-METHYLTRANSFERASE SETMAR"/>
    <property type="match status" value="1"/>
</dbReference>
<dbReference type="GO" id="GO:0005634">
    <property type="term" value="C:nucleus"/>
    <property type="evidence" value="ECO:0007669"/>
    <property type="project" value="UniProtKB-SubCell"/>
</dbReference>
<accession>A0AAV0Q435</accession>
<feature type="region of interest" description="Disordered" evidence="10">
    <location>
        <begin position="1"/>
        <end position="43"/>
    </location>
</feature>
<evidence type="ECO:0000256" key="8">
    <source>
        <dbReference type="ARBA" id="ARBA00023328"/>
    </source>
</evidence>
<dbReference type="InterPro" id="IPR001214">
    <property type="entry name" value="SET_dom"/>
</dbReference>
<comment type="subcellular location">
    <subcellularLocation>
        <location evidence="1">Chromosome</location>
        <location evidence="1">Centromere</location>
    </subcellularLocation>
    <subcellularLocation>
        <location evidence="9">Nucleus</location>
    </subcellularLocation>
</comment>
<keyword evidence="8" id="KW-0137">Centromere</keyword>
<evidence type="ECO:0000256" key="6">
    <source>
        <dbReference type="ARBA" id="ARBA00022853"/>
    </source>
</evidence>
<feature type="domain" description="Post-SET" evidence="13">
    <location>
        <begin position="964"/>
        <end position="980"/>
    </location>
</feature>
<keyword evidence="5" id="KW-0949">S-adenosyl-L-methionine</keyword>
<dbReference type="GO" id="GO:0003690">
    <property type="term" value="F:double-stranded DNA binding"/>
    <property type="evidence" value="ECO:0007669"/>
    <property type="project" value="TreeGrafter"/>
</dbReference>
<keyword evidence="4" id="KW-0808">Transferase</keyword>
<reference evidence="15" key="1">
    <citation type="submission" date="2022-08" db="EMBL/GenBank/DDBJ databases">
        <authorList>
            <person name="Gutierrez-Valencia J."/>
        </authorList>
    </citation>
    <scope>NUCLEOTIDE SEQUENCE</scope>
</reference>
<dbReference type="PANTHER" id="PTHR45660:SF46">
    <property type="entry name" value="HISTONE-LYSINE N-METHYLTRANSFERASE, H3 LYSINE-9 SPECIFIC SUVH6"/>
    <property type="match status" value="1"/>
</dbReference>
<dbReference type="Pfam" id="PF00856">
    <property type="entry name" value="SET"/>
    <property type="match status" value="1"/>
</dbReference>
<feature type="compositionally biased region" description="Low complexity" evidence="10">
    <location>
        <begin position="437"/>
        <end position="448"/>
    </location>
</feature>
<dbReference type="PROSITE" id="PS50280">
    <property type="entry name" value="SET"/>
    <property type="match status" value="1"/>
</dbReference>
<evidence type="ECO:0000256" key="4">
    <source>
        <dbReference type="ARBA" id="ARBA00022679"/>
    </source>
</evidence>
<feature type="region of interest" description="Disordered" evidence="10">
    <location>
        <begin position="62"/>
        <end position="84"/>
    </location>
</feature>
<evidence type="ECO:0000256" key="7">
    <source>
        <dbReference type="ARBA" id="ARBA00023242"/>
    </source>
</evidence>